<evidence type="ECO:0000313" key="9">
    <source>
        <dbReference type="EMBL" id="RCU49431.1"/>
    </source>
</evidence>
<keyword evidence="2" id="KW-0813">Transport</keyword>
<keyword evidence="3 7" id="KW-0812">Transmembrane</keyword>
<organism evidence="9 10">
    <name type="scientific">Corallincola holothuriorum</name>
    <dbReference type="NCBI Taxonomy" id="2282215"/>
    <lineage>
        <taxon>Bacteria</taxon>
        <taxon>Pseudomonadati</taxon>
        <taxon>Pseudomonadota</taxon>
        <taxon>Gammaproteobacteria</taxon>
        <taxon>Alteromonadales</taxon>
        <taxon>Psychromonadaceae</taxon>
        <taxon>Corallincola</taxon>
    </lineage>
</organism>
<dbReference type="InterPro" id="IPR004680">
    <property type="entry name" value="Cit_transptr-like_dom"/>
</dbReference>
<evidence type="ECO:0000256" key="6">
    <source>
        <dbReference type="ARBA" id="ARBA00023136"/>
    </source>
</evidence>
<feature type="transmembrane region" description="Helical" evidence="7">
    <location>
        <begin position="385"/>
        <end position="418"/>
    </location>
</feature>
<evidence type="ECO:0000256" key="3">
    <source>
        <dbReference type="ARBA" id="ARBA00022692"/>
    </source>
</evidence>
<feature type="transmembrane region" description="Helical" evidence="7">
    <location>
        <begin position="468"/>
        <end position="489"/>
    </location>
</feature>
<protein>
    <submittedName>
        <fullName evidence="9">SLC13 family permease</fullName>
    </submittedName>
</protein>
<feature type="transmembrane region" description="Helical" evidence="7">
    <location>
        <begin position="52"/>
        <end position="70"/>
    </location>
</feature>
<dbReference type="PANTHER" id="PTHR43652:SF2">
    <property type="entry name" value="BASIC AMINO ACID ANTIPORTER YFCC-RELATED"/>
    <property type="match status" value="1"/>
</dbReference>
<feature type="transmembrane region" description="Helical" evidence="7">
    <location>
        <begin position="553"/>
        <end position="573"/>
    </location>
</feature>
<keyword evidence="6 7" id="KW-0472">Membrane</keyword>
<name>A0A368NJ93_9GAMM</name>
<dbReference type="SUPFAM" id="SSF116726">
    <property type="entry name" value="TrkA C-terminal domain-like"/>
    <property type="match status" value="2"/>
</dbReference>
<dbReference type="Pfam" id="PF03600">
    <property type="entry name" value="CitMHS"/>
    <property type="match status" value="1"/>
</dbReference>
<gene>
    <name evidence="9" type="ORF">DU002_10915</name>
</gene>
<evidence type="ECO:0000259" key="8">
    <source>
        <dbReference type="PROSITE" id="PS51202"/>
    </source>
</evidence>
<dbReference type="InterPro" id="IPR006037">
    <property type="entry name" value="RCK_C"/>
</dbReference>
<dbReference type="Gene3D" id="3.30.70.1450">
    <property type="entry name" value="Regulator of K+ conductance, C-terminal domain"/>
    <property type="match status" value="2"/>
</dbReference>
<dbReference type="InterPro" id="IPR051679">
    <property type="entry name" value="DASS-Related_Transporters"/>
</dbReference>
<feature type="transmembrane region" description="Helical" evidence="7">
    <location>
        <begin position="136"/>
        <end position="160"/>
    </location>
</feature>
<reference evidence="9 10" key="1">
    <citation type="submission" date="2018-07" db="EMBL/GenBank/DDBJ databases">
        <title>Corallincola holothuriorum sp. nov., a new facultative anaerobe isolated from sea cucumber Apostichopus japonicus.</title>
        <authorList>
            <person name="Xia H."/>
        </authorList>
    </citation>
    <scope>NUCLEOTIDE SEQUENCE [LARGE SCALE GENOMIC DNA]</scope>
    <source>
        <strain evidence="9 10">C4</strain>
    </source>
</reference>
<dbReference type="OrthoDB" id="9809303at2"/>
<feature type="domain" description="RCK C-terminal" evidence="8">
    <location>
        <begin position="196"/>
        <end position="280"/>
    </location>
</feature>
<dbReference type="Pfam" id="PF02080">
    <property type="entry name" value="TrkA_C"/>
    <property type="match status" value="2"/>
</dbReference>
<feature type="transmembrane region" description="Helical" evidence="7">
    <location>
        <begin position="172"/>
        <end position="194"/>
    </location>
</feature>
<feature type="transmembrane region" description="Helical" evidence="7">
    <location>
        <begin position="91"/>
        <end position="116"/>
    </location>
</feature>
<evidence type="ECO:0000313" key="10">
    <source>
        <dbReference type="Proteomes" id="UP000252558"/>
    </source>
</evidence>
<dbReference type="RefSeq" id="WP_114338427.1">
    <property type="nucleotide sequence ID" value="NZ_QPID01000006.1"/>
</dbReference>
<dbReference type="PROSITE" id="PS51202">
    <property type="entry name" value="RCK_C"/>
    <property type="match status" value="2"/>
</dbReference>
<sequence length="575" mass="62372">MTLTQWTVLGLFGFLLAGLLFTRVRPASLFGIVLIAALGLSLVDQAELIHNAVNPGLVTLLLLMSVSLGLEKTSWLKRLSHKLISTSYFVTLLRLIGFTAITSAFLNNTAVVASLIPSLRNNGIHAPSKLLIPLSYAAILGGTMTLIGTSTNLIVDSLIIDAGAPGFEFFDFFWVGLSLVVAGGATLLCVSHWLPLHEQEEGEFKRYFIDAKVAADSPLIGKSVLENGLRNMESLFLVEIVRDEHLISPVTPQVLIEAGDRLVFSGDVSKLYQLKQYDGLNMFAESNGLPSENLIEVVVTPTASVIGRTLKRAGFRARFDAAVVAMRRGGEQISGKLGDVKIRAGDNLVLAVGPDFTQHRNIAKNFFIVSGIRLPKALTRLQEWAILAGFVTVIGLAALNLLSLLSGLIFLLAGMLAIKVLNTNEVKRRFPFELWLIVTAALTLAKAVENSGLAELLALYAERVFAGQEVWLAFVGVYLMTLVMTELVTNNAAAALTFPLAYGLSMGFDVNLMPFALAVAFGASASFVSPYGYQTNLMVFNTGRYQLIDFIRVGLPISVVYSLVVIFLVPRLFPF</sequence>
<feature type="transmembrane region" description="Helical" evidence="7">
    <location>
        <begin position="6"/>
        <end position="22"/>
    </location>
</feature>
<feature type="transmembrane region" description="Helical" evidence="7">
    <location>
        <begin position="510"/>
        <end position="533"/>
    </location>
</feature>
<feature type="domain" description="RCK C-terminal" evidence="8">
    <location>
        <begin position="282"/>
        <end position="368"/>
    </location>
</feature>
<dbReference type="InterPro" id="IPR036721">
    <property type="entry name" value="RCK_C_sf"/>
</dbReference>
<dbReference type="EMBL" id="QPID01000006">
    <property type="protein sequence ID" value="RCU49431.1"/>
    <property type="molecule type" value="Genomic_DNA"/>
</dbReference>
<proteinExistence type="predicted"/>
<dbReference type="AlphaFoldDB" id="A0A368NJ93"/>
<keyword evidence="4" id="KW-0677">Repeat</keyword>
<evidence type="ECO:0000256" key="7">
    <source>
        <dbReference type="SAM" id="Phobius"/>
    </source>
</evidence>
<evidence type="ECO:0000256" key="1">
    <source>
        <dbReference type="ARBA" id="ARBA00004141"/>
    </source>
</evidence>
<dbReference type="GO" id="GO:0008324">
    <property type="term" value="F:monoatomic cation transmembrane transporter activity"/>
    <property type="evidence" value="ECO:0007669"/>
    <property type="project" value="InterPro"/>
</dbReference>
<feature type="transmembrane region" description="Helical" evidence="7">
    <location>
        <begin position="29"/>
        <end position="46"/>
    </location>
</feature>
<evidence type="ECO:0000256" key="5">
    <source>
        <dbReference type="ARBA" id="ARBA00022989"/>
    </source>
</evidence>
<accession>A0A368NJ93</accession>
<dbReference type="PANTHER" id="PTHR43652">
    <property type="entry name" value="BASIC AMINO ACID ANTIPORTER YFCC-RELATED"/>
    <property type="match status" value="1"/>
</dbReference>
<comment type="caution">
    <text evidence="9">The sequence shown here is derived from an EMBL/GenBank/DDBJ whole genome shotgun (WGS) entry which is preliminary data.</text>
</comment>
<dbReference type="Proteomes" id="UP000252558">
    <property type="component" value="Unassembled WGS sequence"/>
</dbReference>
<dbReference type="GO" id="GO:0006813">
    <property type="term" value="P:potassium ion transport"/>
    <property type="evidence" value="ECO:0007669"/>
    <property type="project" value="InterPro"/>
</dbReference>
<keyword evidence="10" id="KW-1185">Reference proteome</keyword>
<comment type="subcellular location">
    <subcellularLocation>
        <location evidence="1">Membrane</location>
        <topology evidence="1">Multi-pass membrane protein</topology>
    </subcellularLocation>
</comment>
<dbReference type="GO" id="GO:0005886">
    <property type="term" value="C:plasma membrane"/>
    <property type="evidence" value="ECO:0007669"/>
    <property type="project" value="TreeGrafter"/>
</dbReference>
<evidence type="ECO:0000256" key="4">
    <source>
        <dbReference type="ARBA" id="ARBA00022737"/>
    </source>
</evidence>
<evidence type="ECO:0000256" key="2">
    <source>
        <dbReference type="ARBA" id="ARBA00022448"/>
    </source>
</evidence>
<keyword evidence="5 7" id="KW-1133">Transmembrane helix</keyword>